<dbReference type="Gene3D" id="1.10.1200.10">
    <property type="entry name" value="ACP-like"/>
    <property type="match status" value="2"/>
</dbReference>
<dbReference type="GO" id="GO:0031177">
    <property type="term" value="F:phosphopantetheine binding"/>
    <property type="evidence" value="ECO:0007669"/>
    <property type="project" value="InterPro"/>
</dbReference>
<dbReference type="InterPro" id="IPR050091">
    <property type="entry name" value="PKS_NRPS_Biosynth_Enz"/>
</dbReference>
<sequence length="217" mass="23309">MPSSELLDFLKQEVAVVMGLRAERINVSRPLNRLGMDSLMAVELRNRIERRYQIKLPMVQLLKDGTVTTVAQALATELNSTGTATVAAPDNASASATTSDAPVQEVAAPASASVAPTATPEPAVTARPVPQAPASSQAVPSSELLDFLKQEVAVVMGLRAERINVSRPLNRLGMDSLMAVELRNRIERRYQIKLPMVQLLKDGTVTTVAQALATELN</sequence>
<name>A0A5A9YX15_9ACTN</name>
<keyword evidence="1" id="KW-0596">Phosphopantetheine</keyword>
<protein>
    <recommendedName>
        <fullName evidence="4">Carrier domain-containing protein</fullName>
    </recommendedName>
</protein>
<dbReference type="PROSITE" id="PS50075">
    <property type="entry name" value="CARRIER"/>
    <property type="match status" value="2"/>
</dbReference>
<evidence type="ECO:0000256" key="2">
    <source>
        <dbReference type="ARBA" id="ARBA00022553"/>
    </source>
</evidence>
<feature type="domain" description="Carrier" evidence="4">
    <location>
        <begin position="1"/>
        <end position="78"/>
    </location>
</feature>
<dbReference type="GO" id="GO:0071770">
    <property type="term" value="P:DIM/DIP cell wall layer assembly"/>
    <property type="evidence" value="ECO:0007669"/>
    <property type="project" value="TreeGrafter"/>
</dbReference>
<dbReference type="EMBL" id="VDFC01000279">
    <property type="protein sequence ID" value="KAA0909367.1"/>
    <property type="molecule type" value="Genomic_DNA"/>
</dbReference>
<reference evidence="5 6" key="1">
    <citation type="submission" date="2019-05" db="EMBL/GenBank/DDBJ databases">
        <authorList>
            <person name="Hariharan J."/>
            <person name="Choudoir M.J."/>
            <person name="Diebold P."/>
            <person name="Panke-Buisse K."/>
            <person name="Buckley D.H."/>
        </authorList>
    </citation>
    <scope>NUCLEOTIDE SEQUENCE [LARGE SCALE GENOMIC DNA]</scope>
    <source>
        <strain evidence="5 6">SUN51</strain>
    </source>
</reference>
<organism evidence="5 6">
    <name type="scientific">Streptomyces apricus</name>
    <dbReference type="NCBI Taxonomy" id="1828112"/>
    <lineage>
        <taxon>Bacteria</taxon>
        <taxon>Bacillati</taxon>
        <taxon>Actinomycetota</taxon>
        <taxon>Actinomycetes</taxon>
        <taxon>Kitasatosporales</taxon>
        <taxon>Streptomycetaceae</taxon>
        <taxon>Streptomyces</taxon>
    </lineage>
</organism>
<dbReference type="PANTHER" id="PTHR43775:SF37">
    <property type="entry name" value="SI:DKEY-61P9.11"/>
    <property type="match status" value="1"/>
</dbReference>
<dbReference type="GO" id="GO:0005886">
    <property type="term" value="C:plasma membrane"/>
    <property type="evidence" value="ECO:0007669"/>
    <property type="project" value="TreeGrafter"/>
</dbReference>
<dbReference type="SUPFAM" id="SSF47336">
    <property type="entry name" value="ACP-like"/>
    <property type="match status" value="2"/>
</dbReference>
<proteinExistence type="predicted"/>
<dbReference type="PROSITE" id="PS00012">
    <property type="entry name" value="PHOSPHOPANTETHEINE"/>
    <property type="match status" value="2"/>
</dbReference>
<evidence type="ECO:0000313" key="6">
    <source>
        <dbReference type="Proteomes" id="UP000324965"/>
    </source>
</evidence>
<dbReference type="GO" id="GO:0005737">
    <property type="term" value="C:cytoplasm"/>
    <property type="evidence" value="ECO:0007669"/>
    <property type="project" value="TreeGrafter"/>
</dbReference>
<keyword evidence="2" id="KW-0597">Phosphoprotein</keyword>
<keyword evidence="6" id="KW-1185">Reference proteome</keyword>
<dbReference type="InterPro" id="IPR006162">
    <property type="entry name" value="Ppantetheine_attach_site"/>
</dbReference>
<feature type="domain" description="Carrier" evidence="4">
    <location>
        <begin position="142"/>
        <end position="216"/>
    </location>
</feature>
<feature type="non-terminal residue" evidence="5">
    <location>
        <position position="217"/>
    </location>
</feature>
<evidence type="ECO:0000256" key="3">
    <source>
        <dbReference type="SAM" id="MobiDB-lite"/>
    </source>
</evidence>
<dbReference type="InterPro" id="IPR020806">
    <property type="entry name" value="PKS_PP-bd"/>
</dbReference>
<dbReference type="GO" id="GO:0004312">
    <property type="term" value="F:fatty acid synthase activity"/>
    <property type="evidence" value="ECO:0007669"/>
    <property type="project" value="TreeGrafter"/>
</dbReference>
<dbReference type="InterPro" id="IPR009081">
    <property type="entry name" value="PP-bd_ACP"/>
</dbReference>
<dbReference type="SMART" id="SM00823">
    <property type="entry name" value="PKS_PP"/>
    <property type="match status" value="2"/>
</dbReference>
<dbReference type="Proteomes" id="UP000324965">
    <property type="component" value="Unassembled WGS sequence"/>
</dbReference>
<evidence type="ECO:0000313" key="5">
    <source>
        <dbReference type="EMBL" id="KAA0909367.1"/>
    </source>
</evidence>
<dbReference type="InterPro" id="IPR036736">
    <property type="entry name" value="ACP-like_sf"/>
</dbReference>
<feature type="region of interest" description="Disordered" evidence="3">
    <location>
        <begin position="90"/>
        <end position="135"/>
    </location>
</feature>
<comment type="caution">
    <text evidence="5">The sequence shown here is derived from an EMBL/GenBank/DDBJ whole genome shotgun (WGS) entry which is preliminary data.</text>
</comment>
<dbReference type="GO" id="GO:0006633">
    <property type="term" value="P:fatty acid biosynthetic process"/>
    <property type="evidence" value="ECO:0007669"/>
    <property type="project" value="TreeGrafter"/>
</dbReference>
<dbReference type="AlphaFoldDB" id="A0A5A9YX15"/>
<dbReference type="PANTHER" id="PTHR43775">
    <property type="entry name" value="FATTY ACID SYNTHASE"/>
    <property type="match status" value="1"/>
</dbReference>
<dbReference type="OrthoDB" id="9778690at2"/>
<dbReference type="Pfam" id="PF00550">
    <property type="entry name" value="PP-binding"/>
    <property type="match status" value="2"/>
</dbReference>
<dbReference type="GO" id="GO:0017000">
    <property type="term" value="P:antibiotic biosynthetic process"/>
    <property type="evidence" value="ECO:0007669"/>
    <property type="project" value="UniProtKB-ARBA"/>
</dbReference>
<accession>A0A5A9YX15</accession>
<evidence type="ECO:0000259" key="4">
    <source>
        <dbReference type="PROSITE" id="PS50075"/>
    </source>
</evidence>
<evidence type="ECO:0000256" key="1">
    <source>
        <dbReference type="ARBA" id="ARBA00022450"/>
    </source>
</evidence>
<gene>
    <name evidence="5" type="ORF">FGF04_39670</name>
</gene>